<dbReference type="PROSITE" id="PS00108">
    <property type="entry name" value="PROTEIN_KINASE_ST"/>
    <property type="match status" value="1"/>
</dbReference>
<dbReference type="EMBL" id="OV651813">
    <property type="protein sequence ID" value="CAH1099658.1"/>
    <property type="molecule type" value="Genomic_DNA"/>
</dbReference>
<dbReference type="GO" id="GO:0005524">
    <property type="term" value="F:ATP binding"/>
    <property type="evidence" value="ECO:0007669"/>
    <property type="project" value="UniProtKB-KW"/>
</dbReference>
<dbReference type="PIRSF" id="PIRSF000654">
    <property type="entry name" value="Integrin-linked_kinase"/>
    <property type="match status" value="1"/>
</dbReference>
<dbReference type="Pfam" id="PF00069">
    <property type="entry name" value="Pkinase"/>
    <property type="match status" value="1"/>
</dbReference>
<comment type="similarity">
    <text evidence="1">Belongs to the protein kinase superfamily. NEK Ser/Thr protein kinase family. NIMA subfamily.</text>
</comment>
<dbReference type="PANTHER" id="PTHR44899:SF3">
    <property type="entry name" value="SERINE_THREONINE-PROTEIN KINASE NEK1"/>
    <property type="match status" value="1"/>
</dbReference>
<evidence type="ECO:0000256" key="4">
    <source>
        <dbReference type="ARBA" id="ARBA00022679"/>
    </source>
</evidence>
<gene>
    <name evidence="11" type="ORF">PSYICH_LOCUS1200</name>
</gene>
<comment type="catalytic activity">
    <reaction evidence="8">
        <text>L-threonyl-[protein] + ATP = O-phospho-L-threonyl-[protein] + ADP + H(+)</text>
        <dbReference type="Rhea" id="RHEA:46608"/>
        <dbReference type="Rhea" id="RHEA-COMP:11060"/>
        <dbReference type="Rhea" id="RHEA-COMP:11605"/>
        <dbReference type="ChEBI" id="CHEBI:15378"/>
        <dbReference type="ChEBI" id="CHEBI:30013"/>
        <dbReference type="ChEBI" id="CHEBI:30616"/>
        <dbReference type="ChEBI" id="CHEBI:61977"/>
        <dbReference type="ChEBI" id="CHEBI:456216"/>
        <dbReference type="EC" id="2.7.11.1"/>
    </reaction>
</comment>
<dbReference type="InterPro" id="IPR011009">
    <property type="entry name" value="Kinase-like_dom_sf"/>
</dbReference>
<dbReference type="EC" id="2.7.11.1" evidence="2"/>
<keyword evidence="3" id="KW-0723">Serine/threonine-protein kinase</keyword>
<proteinExistence type="inferred from homology"/>
<dbReference type="EMBL" id="OV651813">
    <property type="protein sequence ID" value="CAH1099659.1"/>
    <property type="molecule type" value="Genomic_DNA"/>
</dbReference>
<keyword evidence="5" id="KW-0547">Nucleotide-binding</keyword>
<evidence type="ECO:0000259" key="10">
    <source>
        <dbReference type="PROSITE" id="PS50011"/>
    </source>
</evidence>
<evidence type="ECO:0000256" key="3">
    <source>
        <dbReference type="ARBA" id="ARBA00022527"/>
    </source>
</evidence>
<evidence type="ECO:0000313" key="11">
    <source>
        <dbReference type="EMBL" id="CAH1099658.1"/>
    </source>
</evidence>
<accession>A0A9P0CGH9</accession>
<evidence type="ECO:0000313" key="12">
    <source>
        <dbReference type="Proteomes" id="UP001153636"/>
    </source>
</evidence>
<keyword evidence="6" id="KW-0418">Kinase</keyword>
<dbReference type="Gene3D" id="1.10.510.10">
    <property type="entry name" value="Transferase(Phosphotransferase) domain 1"/>
    <property type="match status" value="1"/>
</dbReference>
<dbReference type="InterPro" id="IPR000719">
    <property type="entry name" value="Prot_kinase_dom"/>
</dbReference>
<name>A0A9P0CGH9_9CUCU</name>
<dbReference type="InterPro" id="IPR008271">
    <property type="entry name" value="Ser/Thr_kinase_AS"/>
</dbReference>
<organism evidence="11 12">
    <name type="scientific">Psylliodes chrysocephalus</name>
    <dbReference type="NCBI Taxonomy" id="3402493"/>
    <lineage>
        <taxon>Eukaryota</taxon>
        <taxon>Metazoa</taxon>
        <taxon>Ecdysozoa</taxon>
        <taxon>Arthropoda</taxon>
        <taxon>Hexapoda</taxon>
        <taxon>Insecta</taxon>
        <taxon>Pterygota</taxon>
        <taxon>Neoptera</taxon>
        <taxon>Endopterygota</taxon>
        <taxon>Coleoptera</taxon>
        <taxon>Polyphaga</taxon>
        <taxon>Cucujiformia</taxon>
        <taxon>Chrysomeloidea</taxon>
        <taxon>Chrysomelidae</taxon>
        <taxon>Galerucinae</taxon>
        <taxon>Alticini</taxon>
        <taxon>Psylliodes</taxon>
    </lineage>
</organism>
<evidence type="ECO:0000256" key="1">
    <source>
        <dbReference type="ARBA" id="ARBA00010886"/>
    </source>
</evidence>
<dbReference type="PROSITE" id="PS50011">
    <property type="entry name" value="PROTEIN_KINASE_DOM"/>
    <property type="match status" value="1"/>
</dbReference>
<dbReference type="PANTHER" id="PTHR44899">
    <property type="entry name" value="CAMK FAMILY PROTEIN KINASE"/>
    <property type="match status" value="1"/>
</dbReference>
<dbReference type="InterPro" id="IPR051131">
    <property type="entry name" value="NEK_Ser/Thr_kinase_NIMA"/>
</dbReference>
<evidence type="ECO:0000256" key="6">
    <source>
        <dbReference type="ARBA" id="ARBA00022777"/>
    </source>
</evidence>
<comment type="catalytic activity">
    <reaction evidence="9">
        <text>L-seryl-[protein] + ATP = O-phospho-L-seryl-[protein] + ADP + H(+)</text>
        <dbReference type="Rhea" id="RHEA:17989"/>
        <dbReference type="Rhea" id="RHEA-COMP:9863"/>
        <dbReference type="Rhea" id="RHEA-COMP:11604"/>
        <dbReference type="ChEBI" id="CHEBI:15378"/>
        <dbReference type="ChEBI" id="CHEBI:29999"/>
        <dbReference type="ChEBI" id="CHEBI:30616"/>
        <dbReference type="ChEBI" id="CHEBI:83421"/>
        <dbReference type="ChEBI" id="CHEBI:456216"/>
        <dbReference type="EC" id="2.7.11.1"/>
    </reaction>
</comment>
<dbReference type="SMART" id="SM00220">
    <property type="entry name" value="S_TKc"/>
    <property type="match status" value="1"/>
</dbReference>
<keyword evidence="4" id="KW-0808">Transferase</keyword>
<dbReference type="AlphaFoldDB" id="A0A9P0CGH9"/>
<dbReference type="GO" id="GO:0004674">
    <property type="term" value="F:protein serine/threonine kinase activity"/>
    <property type="evidence" value="ECO:0007669"/>
    <property type="project" value="UniProtKB-KW"/>
</dbReference>
<dbReference type="OrthoDB" id="248923at2759"/>
<evidence type="ECO:0000256" key="8">
    <source>
        <dbReference type="ARBA" id="ARBA00047899"/>
    </source>
</evidence>
<dbReference type="SUPFAM" id="SSF56112">
    <property type="entry name" value="Protein kinase-like (PK-like)"/>
    <property type="match status" value="1"/>
</dbReference>
<keyword evidence="7" id="KW-0067">ATP-binding</keyword>
<evidence type="ECO:0000256" key="9">
    <source>
        <dbReference type="ARBA" id="ARBA00048679"/>
    </source>
</evidence>
<evidence type="ECO:0000256" key="7">
    <source>
        <dbReference type="ARBA" id="ARBA00022840"/>
    </source>
</evidence>
<sequence length="275" mass="31345">MIYYNNIKEMGRGTFGTIHLCERIHDKQKLVIKQIYLEDDGKQLKAAQNEVDILKSLNNPNIIKYYDNYYDRKGVFYIVMEFASKGTVQQLIERERPNTFPPQYVMDLFCQMLMGLDHIHQHKVIHRDLKTENIFLTGLKGDVVKIGDFGISKTLINGNKASTIIGTCNYLAPELCNGNEYNSKTDIWALGCVLYELCAMERMFSGTVSNVVLSIASGRKKQVNTKMYGRQMQEIIDMMLQANPDNRPTTKDLITDPDVFSTLYALGPSLGCIDE</sequence>
<protein>
    <recommendedName>
        <fullName evidence="2">non-specific serine/threonine protein kinase</fullName>
        <ecNumber evidence="2">2.7.11.1</ecNumber>
    </recommendedName>
</protein>
<feature type="domain" description="Protein kinase" evidence="10">
    <location>
        <begin position="4"/>
        <end position="259"/>
    </location>
</feature>
<evidence type="ECO:0000256" key="2">
    <source>
        <dbReference type="ARBA" id="ARBA00012513"/>
    </source>
</evidence>
<keyword evidence="12" id="KW-1185">Reference proteome</keyword>
<dbReference type="Proteomes" id="UP001153636">
    <property type="component" value="Chromosome 1"/>
</dbReference>
<reference evidence="11" key="1">
    <citation type="submission" date="2022-01" db="EMBL/GenBank/DDBJ databases">
        <authorList>
            <person name="King R."/>
        </authorList>
    </citation>
    <scope>NUCLEOTIDE SEQUENCE</scope>
</reference>
<evidence type="ECO:0000256" key="5">
    <source>
        <dbReference type="ARBA" id="ARBA00022741"/>
    </source>
</evidence>